<sequence>MGVWGDKQRYKVQILSTSDAPMQCLGVTRCQKKQSGEI</sequence>
<proteinExistence type="predicted"/>
<dbReference type="EMBL" id="GGEC01061558">
    <property type="protein sequence ID" value="MBX42042.1"/>
    <property type="molecule type" value="Transcribed_RNA"/>
</dbReference>
<organism evidence="1">
    <name type="scientific">Rhizophora mucronata</name>
    <name type="common">Asiatic mangrove</name>
    <dbReference type="NCBI Taxonomy" id="61149"/>
    <lineage>
        <taxon>Eukaryota</taxon>
        <taxon>Viridiplantae</taxon>
        <taxon>Streptophyta</taxon>
        <taxon>Embryophyta</taxon>
        <taxon>Tracheophyta</taxon>
        <taxon>Spermatophyta</taxon>
        <taxon>Magnoliopsida</taxon>
        <taxon>eudicotyledons</taxon>
        <taxon>Gunneridae</taxon>
        <taxon>Pentapetalae</taxon>
        <taxon>rosids</taxon>
        <taxon>fabids</taxon>
        <taxon>Malpighiales</taxon>
        <taxon>Rhizophoraceae</taxon>
        <taxon>Rhizophora</taxon>
    </lineage>
</organism>
<name>A0A2P2NHR7_RHIMU</name>
<evidence type="ECO:0000313" key="1">
    <source>
        <dbReference type="EMBL" id="MBX42042.1"/>
    </source>
</evidence>
<accession>A0A2P2NHR7</accession>
<protein>
    <submittedName>
        <fullName evidence="1">Uncharacterized protein</fullName>
    </submittedName>
</protein>
<dbReference type="AlphaFoldDB" id="A0A2P2NHR7"/>
<reference evidence="1" key="1">
    <citation type="submission" date="2018-02" db="EMBL/GenBank/DDBJ databases">
        <title>Rhizophora mucronata_Transcriptome.</title>
        <authorList>
            <person name="Meera S.P."/>
            <person name="Sreeshan A."/>
            <person name="Augustine A."/>
        </authorList>
    </citation>
    <scope>NUCLEOTIDE SEQUENCE</scope>
    <source>
        <tissue evidence="1">Leaf</tissue>
    </source>
</reference>